<sequence>MTSKFIAGVAAGACIAVSALAPATADTGEADDGVVGLVNAVAPDIGRTSVPALDAADGSFVVGDTRIPGTGDGWFTVGGAAEPLSVSMPREADPGAAARAADGSVVLRGDETGIDVVAQAVDEGALRIQTVVASADAPHVFTYDVANGYELTQAADGSFWAYRPGGEDQLDLYRIHEPWARDAAGEPVETRYEIVGDSLVQTIVTDENTQFPVVADPTWEWYLAAYGAGFNKQETRQLASAGAASGFCGLLPGAFAAACGVLGAQWFLQAQLAADAGECVFIAVVPAPVAVRYDSHNCT</sequence>
<evidence type="ECO:0000313" key="3">
    <source>
        <dbReference type="Proteomes" id="UP000509638"/>
    </source>
</evidence>
<gene>
    <name evidence="2" type="ORF">HW566_04305</name>
</gene>
<protein>
    <submittedName>
        <fullName evidence="2">Uncharacterized protein</fullName>
    </submittedName>
</protein>
<feature type="chain" id="PRO_5038699807" evidence="1">
    <location>
        <begin position="22"/>
        <end position="299"/>
    </location>
</feature>
<accession>A0A7D5F624</accession>
<proteinExistence type="predicted"/>
<evidence type="ECO:0000256" key="1">
    <source>
        <dbReference type="SAM" id="SignalP"/>
    </source>
</evidence>
<dbReference type="EMBL" id="CP058316">
    <property type="protein sequence ID" value="QLD11073.1"/>
    <property type="molecule type" value="Genomic_DNA"/>
</dbReference>
<reference evidence="2 3" key="1">
    <citation type="submission" date="2020-06" db="EMBL/GenBank/DDBJ databases">
        <authorList>
            <person name="Jo H."/>
        </authorList>
    </citation>
    <scope>NUCLEOTIDE SEQUENCE [LARGE SCALE GENOMIC DNA]</scope>
    <source>
        <strain evidence="2 3">I46</strain>
    </source>
</reference>
<dbReference type="Proteomes" id="UP000509638">
    <property type="component" value="Chromosome"/>
</dbReference>
<keyword evidence="1" id="KW-0732">Signal</keyword>
<feature type="signal peptide" evidence="1">
    <location>
        <begin position="1"/>
        <end position="21"/>
    </location>
</feature>
<name>A0A7D5F624_9MICO</name>
<evidence type="ECO:0000313" key="2">
    <source>
        <dbReference type="EMBL" id="QLD11073.1"/>
    </source>
</evidence>
<organism evidence="2 3">
    <name type="scientific">Microbacterium oleivorans</name>
    <dbReference type="NCBI Taxonomy" id="273677"/>
    <lineage>
        <taxon>Bacteria</taxon>
        <taxon>Bacillati</taxon>
        <taxon>Actinomycetota</taxon>
        <taxon>Actinomycetes</taxon>
        <taxon>Micrococcales</taxon>
        <taxon>Microbacteriaceae</taxon>
        <taxon>Microbacterium</taxon>
    </lineage>
</organism>
<dbReference type="RefSeq" id="WP_178010715.1">
    <property type="nucleotide sequence ID" value="NZ_CP058316.1"/>
</dbReference>
<dbReference type="AlphaFoldDB" id="A0A7D5F624"/>